<organism evidence="18 19">
    <name type="scientific">Mesorhizobium alhagi CCNWXJ12-2</name>
    <dbReference type="NCBI Taxonomy" id="1107882"/>
    <lineage>
        <taxon>Bacteria</taxon>
        <taxon>Pseudomonadati</taxon>
        <taxon>Pseudomonadota</taxon>
        <taxon>Alphaproteobacteria</taxon>
        <taxon>Hyphomicrobiales</taxon>
        <taxon>Phyllobacteriaceae</taxon>
        <taxon>Allomesorhizobium</taxon>
    </lineage>
</organism>
<dbReference type="Proteomes" id="UP000003250">
    <property type="component" value="Unassembled WGS sequence"/>
</dbReference>
<dbReference type="GO" id="GO:0016887">
    <property type="term" value="F:ATP hydrolysis activity"/>
    <property type="evidence" value="ECO:0007669"/>
    <property type="project" value="InterPro"/>
</dbReference>
<dbReference type="InterPro" id="IPR022426">
    <property type="entry name" value="FliI_clade3"/>
</dbReference>
<dbReference type="FunFam" id="3.40.50.12240:FF:000002">
    <property type="entry name" value="Flagellum-specific ATP synthase FliI"/>
    <property type="match status" value="1"/>
</dbReference>
<evidence type="ECO:0000256" key="3">
    <source>
        <dbReference type="ARBA" id="ARBA00012473"/>
    </source>
</evidence>
<dbReference type="Pfam" id="PF00006">
    <property type="entry name" value="ATP-synt_ab"/>
    <property type="match status" value="1"/>
</dbReference>
<comment type="similarity">
    <text evidence="2">Belongs to the ATPase alpha/beta chains family.</text>
</comment>
<evidence type="ECO:0000256" key="7">
    <source>
        <dbReference type="ARBA" id="ARBA00022741"/>
    </source>
</evidence>
<proteinExistence type="inferred from homology"/>
<sequence length="468" mass="50279">MTSHPPATIERPDATVHDTALTALERTWRRFADDRTLIRRGGRVTEVSQTQYRVRGISDAARLGDIVEHRGQAGARRGEIVQIGPEEVLVAPFERSADAGVGDAVFNHGPFTATPHASWRGRAVDSLGRAIDGGVPLVAGEPLDAVEATPPSALSRQRVGTSFLTGVRVIDIFTPICFGQRLGIFAGSGVGKSTLLAMLAGADAFDTVVVALVGERGREVREFLEDTVGEKSMAKTIAVVATSDESAMMRKRAPDTAMRVAEHFRQRGDRVLLVLDSITRFAHALREVAIGAGEPPIARGYPASVFTDLPKLLERAGPGLDGSGSITAIISVLVDGDDHNDPVADSVRGILDGHVVLDRSIAEQGRYPPVNPLSSISRLASKAWSAEQRALVTRLKSMISRFEDTRDIRLLGAYQPGADAELDMAVRQVPLIYEALTQTPADRPSPDPFADLARHLRAKDKPHATQGD</sequence>
<dbReference type="OrthoDB" id="9801639at2"/>
<keyword evidence="5" id="KW-0813">Transport</keyword>
<dbReference type="InterPro" id="IPR000194">
    <property type="entry name" value="ATPase_F1/V1/A1_a/bsu_nucl-bd"/>
</dbReference>
<dbReference type="NCBIfam" id="TIGR01026">
    <property type="entry name" value="fliI_yscN"/>
    <property type="match status" value="1"/>
</dbReference>
<keyword evidence="12" id="KW-1278">Translocase</keyword>
<evidence type="ECO:0000256" key="1">
    <source>
        <dbReference type="ARBA" id="ARBA00004496"/>
    </source>
</evidence>
<keyword evidence="19" id="KW-1185">Reference proteome</keyword>
<dbReference type="Gene3D" id="3.40.50.12240">
    <property type="match status" value="1"/>
</dbReference>
<dbReference type="Pfam" id="PF18269">
    <property type="entry name" value="T3SS_ATPase_C"/>
    <property type="match status" value="1"/>
</dbReference>
<evidence type="ECO:0000256" key="6">
    <source>
        <dbReference type="ARBA" id="ARBA00022490"/>
    </source>
</evidence>
<evidence type="ECO:0000256" key="10">
    <source>
        <dbReference type="ARBA" id="ARBA00022840"/>
    </source>
</evidence>
<evidence type="ECO:0000256" key="9">
    <source>
        <dbReference type="ARBA" id="ARBA00022795"/>
    </source>
</evidence>
<name>H0HNX0_9HYPH</name>
<dbReference type="RefSeq" id="WP_008835482.1">
    <property type="nucleotide sequence ID" value="NZ_AHAM01000062.1"/>
</dbReference>
<keyword evidence="8" id="KW-0375">Hydrogen ion transport</keyword>
<dbReference type="PANTHER" id="PTHR15184">
    <property type="entry name" value="ATP SYNTHASE"/>
    <property type="match status" value="1"/>
</dbReference>
<feature type="compositionally biased region" description="Basic and acidic residues" evidence="16">
    <location>
        <begin position="459"/>
        <end position="468"/>
    </location>
</feature>
<dbReference type="SMART" id="SM00382">
    <property type="entry name" value="AAA"/>
    <property type="match status" value="1"/>
</dbReference>
<dbReference type="InterPro" id="IPR005714">
    <property type="entry name" value="ATPase_T3SS_FliI/YscN"/>
</dbReference>
<evidence type="ECO:0000256" key="5">
    <source>
        <dbReference type="ARBA" id="ARBA00022448"/>
    </source>
</evidence>
<keyword evidence="15" id="KW-0066">ATP synthesis</keyword>
<dbReference type="PATRIC" id="fig|1107882.3.peg.1810"/>
<evidence type="ECO:0000313" key="19">
    <source>
        <dbReference type="Proteomes" id="UP000003250"/>
    </source>
</evidence>
<dbReference type="InterPro" id="IPR003593">
    <property type="entry name" value="AAA+_ATPase"/>
</dbReference>
<keyword evidence="11" id="KW-0653">Protein transport</keyword>
<dbReference type="GO" id="GO:0005737">
    <property type="term" value="C:cytoplasm"/>
    <property type="evidence" value="ECO:0007669"/>
    <property type="project" value="UniProtKB-SubCell"/>
</dbReference>
<dbReference type="SUPFAM" id="SSF52540">
    <property type="entry name" value="P-loop containing nucleoside triphosphate hydrolases"/>
    <property type="match status" value="1"/>
</dbReference>
<keyword evidence="9" id="KW-1005">Bacterial flagellum biogenesis</keyword>
<dbReference type="GO" id="GO:0030257">
    <property type="term" value="C:type III protein secretion system complex"/>
    <property type="evidence" value="ECO:0007669"/>
    <property type="project" value="InterPro"/>
</dbReference>
<accession>H0HNX0</accession>
<evidence type="ECO:0000256" key="15">
    <source>
        <dbReference type="ARBA" id="ARBA00023310"/>
    </source>
</evidence>
<keyword evidence="6" id="KW-0963">Cytoplasm</keyword>
<reference evidence="18 19" key="1">
    <citation type="journal article" date="2012" name="J. Bacteriol.">
        <title>Draft Genome Sequence of Mesorhizobium alhagi CCNWXJ12-2T, a Novel Salt-Resistant Species Isolated from the Desert of Northwestern China.</title>
        <authorList>
            <person name="Zhou M."/>
            <person name="Chen W."/>
            <person name="Chen H."/>
            <person name="Wei G."/>
        </authorList>
    </citation>
    <scope>NUCLEOTIDE SEQUENCE [LARGE SCALE GENOMIC DNA]</scope>
    <source>
        <strain evidence="18 19">CCNWXJ12-2</strain>
    </source>
</reference>
<feature type="domain" description="AAA+ ATPase" evidence="17">
    <location>
        <begin position="178"/>
        <end position="362"/>
    </location>
</feature>
<dbReference type="GO" id="GO:0046933">
    <property type="term" value="F:proton-transporting ATP synthase activity, rotational mechanism"/>
    <property type="evidence" value="ECO:0007669"/>
    <property type="project" value="TreeGrafter"/>
</dbReference>
<dbReference type="AlphaFoldDB" id="H0HNX0"/>
<dbReference type="GO" id="GO:0009288">
    <property type="term" value="C:bacterial-type flagellum"/>
    <property type="evidence" value="ECO:0007669"/>
    <property type="project" value="InterPro"/>
</dbReference>
<protein>
    <recommendedName>
        <fullName evidence="4">Flagellum-specific ATP synthase</fullName>
        <ecNumber evidence="3">7.1.2.2</ecNumber>
    </recommendedName>
</protein>
<evidence type="ECO:0000256" key="12">
    <source>
        <dbReference type="ARBA" id="ARBA00022967"/>
    </source>
</evidence>
<dbReference type="InterPro" id="IPR050053">
    <property type="entry name" value="ATPase_alpha/beta_chains"/>
</dbReference>
<evidence type="ECO:0000313" key="18">
    <source>
        <dbReference type="EMBL" id="EHK57558.1"/>
    </source>
</evidence>
<dbReference type="NCBIfam" id="TIGR03498">
    <property type="entry name" value="FliI_clade3"/>
    <property type="match status" value="1"/>
</dbReference>
<dbReference type="EC" id="7.1.2.2" evidence="3"/>
<keyword evidence="18" id="KW-0378">Hydrolase</keyword>
<evidence type="ECO:0000256" key="8">
    <source>
        <dbReference type="ARBA" id="ARBA00022781"/>
    </source>
</evidence>
<evidence type="ECO:0000256" key="2">
    <source>
        <dbReference type="ARBA" id="ARBA00008936"/>
    </source>
</evidence>
<gene>
    <name evidence="18" type="primary">fliI</name>
    <name evidence="18" type="ORF">MAXJ12_09226</name>
</gene>
<dbReference type="PANTHER" id="PTHR15184:SF9">
    <property type="entry name" value="SPI-1 TYPE 3 SECRETION SYSTEM ATPASE"/>
    <property type="match status" value="1"/>
</dbReference>
<dbReference type="CDD" id="cd01136">
    <property type="entry name" value="ATPase_flagellum-secretory_path_III"/>
    <property type="match status" value="1"/>
</dbReference>
<dbReference type="EMBL" id="AHAM01000062">
    <property type="protein sequence ID" value="EHK57558.1"/>
    <property type="molecule type" value="Genomic_DNA"/>
</dbReference>
<dbReference type="GO" id="GO:0005524">
    <property type="term" value="F:ATP binding"/>
    <property type="evidence" value="ECO:0007669"/>
    <property type="project" value="UniProtKB-KW"/>
</dbReference>
<evidence type="ECO:0000259" key="17">
    <source>
        <dbReference type="SMART" id="SM00382"/>
    </source>
</evidence>
<feature type="region of interest" description="Disordered" evidence="16">
    <location>
        <begin position="437"/>
        <end position="468"/>
    </location>
</feature>
<dbReference type="GO" id="GO:0030254">
    <property type="term" value="P:protein secretion by the type III secretion system"/>
    <property type="evidence" value="ECO:0007669"/>
    <property type="project" value="InterPro"/>
</dbReference>
<evidence type="ECO:0000256" key="4">
    <source>
        <dbReference type="ARBA" id="ARBA00020580"/>
    </source>
</evidence>
<keyword evidence="13" id="KW-0406">Ion transport</keyword>
<comment type="subcellular location">
    <subcellularLocation>
        <location evidence="1">Cytoplasm</location>
    </subcellularLocation>
</comment>
<dbReference type="InterPro" id="IPR027417">
    <property type="entry name" value="P-loop_NTPase"/>
</dbReference>
<dbReference type="GO" id="GO:0044781">
    <property type="term" value="P:bacterial-type flagellum organization"/>
    <property type="evidence" value="ECO:0007669"/>
    <property type="project" value="UniProtKB-KW"/>
</dbReference>
<evidence type="ECO:0000256" key="14">
    <source>
        <dbReference type="ARBA" id="ARBA00023225"/>
    </source>
</evidence>
<keyword evidence="14" id="KW-1006">Bacterial flagellum protein export</keyword>
<keyword evidence="7" id="KW-0547">Nucleotide-binding</keyword>
<evidence type="ECO:0000256" key="13">
    <source>
        <dbReference type="ARBA" id="ARBA00023065"/>
    </source>
</evidence>
<evidence type="ECO:0000256" key="11">
    <source>
        <dbReference type="ARBA" id="ARBA00022927"/>
    </source>
</evidence>
<dbReference type="InterPro" id="IPR040627">
    <property type="entry name" value="T3SS_ATPase_C"/>
</dbReference>
<keyword evidence="10" id="KW-0067">ATP-binding</keyword>
<evidence type="ECO:0000256" key="16">
    <source>
        <dbReference type="SAM" id="MobiDB-lite"/>
    </source>
</evidence>